<dbReference type="Proteomes" id="UP000464754">
    <property type="component" value="Chromosome"/>
</dbReference>
<name>A0A6N4TJT5_9FIRM</name>
<accession>A0A6N4TJT5</accession>
<evidence type="ECO:0008006" key="3">
    <source>
        <dbReference type="Google" id="ProtNLM"/>
    </source>
</evidence>
<keyword evidence="2" id="KW-1185">Reference proteome</keyword>
<organism evidence="1 2">
    <name type="scientific">Amedibacterium intestinale</name>
    <dbReference type="NCBI Taxonomy" id="2583452"/>
    <lineage>
        <taxon>Bacteria</taxon>
        <taxon>Bacillati</taxon>
        <taxon>Bacillota</taxon>
        <taxon>Erysipelotrichia</taxon>
        <taxon>Erysipelotrichales</taxon>
        <taxon>Erysipelotrichaceae</taxon>
        <taxon>Amedibacterium</taxon>
    </lineage>
</organism>
<reference evidence="2" key="1">
    <citation type="submission" date="2019-05" db="EMBL/GenBank/DDBJ databases">
        <title>Complete genome sequencing of Absiella argi strain JCM 30884.</title>
        <authorList>
            <person name="Sakamoto M."/>
            <person name="Murakami T."/>
            <person name="Mori H."/>
        </authorList>
    </citation>
    <scope>NUCLEOTIDE SEQUENCE [LARGE SCALE GENOMIC DNA]</scope>
    <source>
        <strain evidence="2">JCM 30884</strain>
    </source>
</reference>
<proteinExistence type="predicted"/>
<dbReference type="KEGG" id="aarg:Aargi30884_16370"/>
<evidence type="ECO:0000313" key="2">
    <source>
        <dbReference type="Proteomes" id="UP000464754"/>
    </source>
</evidence>
<dbReference type="RefSeq" id="WP_163052013.1">
    <property type="nucleotide sequence ID" value="NZ_AP019695.1"/>
</dbReference>
<protein>
    <recommendedName>
        <fullName evidence="3">Capsid protein</fullName>
    </recommendedName>
</protein>
<dbReference type="AlphaFoldDB" id="A0A6N4TJT5"/>
<dbReference type="EMBL" id="AP019695">
    <property type="protein sequence ID" value="BBK22734.1"/>
    <property type="molecule type" value="Genomic_DNA"/>
</dbReference>
<evidence type="ECO:0000313" key="1">
    <source>
        <dbReference type="EMBL" id="BBK22734.1"/>
    </source>
</evidence>
<sequence>MNQIEYAQIYLGAMDLIYKQEALTRDIEGNENQIMPSGYGEFKVAKVEVSGLGDFERGKGYAQGSGKFKWETIKMQKERSIEIRVDRLENGEARDQAFSSMCSELERTQVIPEIDAARVANIFGYTGVKTVAEKITTGEEVIKALRTLANYMDNAEVPAENRVLWINTNLLSLVEDLNTYQSKAVLKKFSVIKPFPESRFYTDITLKDGKTEFGYVPAEGAHIGNFIAFHKGAVVAKTAQFMKYFTPEQDQKADDHVMQYRNNSLWAYIFENKIKGVYGSYNSDPITPAEEGDL</sequence>
<gene>
    <name evidence="1" type="ORF">Aargi30884_16370</name>
</gene>